<keyword evidence="2" id="KW-1003">Cell membrane</keyword>
<accession>A0A368XL70</accession>
<keyword evidence="5 6" id="KW-0472">Membrane</keyword>
<dbReference type="PANTHER" id="PTHR30482:SF17">
    <property type="entry name" value="ABC TRANSPORTER ATP-BINDING PROTEIN"/>
    <property type="match status" value="1"/>
</dbReference>
<feature type="transmembrane region" description="Helical" evidence="6">
    <location>
        <begin position="168"/>
        <end position="184"/>
    </location>
</feature>
<feature type="transmembrane region" description="Helical" evidence="6">
    <location>
        <begin position="46"/>
        <end position="73"/>
    </location>
</feature>
<evidence type="ECO:0000256" key="6">
    <source>
        <dbReference type="SAM" id="Phobius"/>
    </source>
</evidence>
<comment type="caution">
    <text evidence="7">The sequence shown here is derived from an EMBL/GenBank/DDBJ whole genome shotgun (WGS) entry which is preliminary data.</text>
</comment>
<proteinExistence type="predicted"/>
<feature type="transmembrane region" description="Helical" evidence="6">
    <location>
        <begin position="93"/>
        <end position="115"/>
    </location>
</feature>
<dbReference type="InterPro" id="IPR001851">
    <property type="entry name" value="ABC_transp_permease"/>
</dbReference>
<dbReference type="Pfam" id="PF02653">
    <property type="entry name" value="BPD_transp_2"/>
    <property type="match status" value="1"/>
</dbReference>
<evidence type="ECO:0000256" key="4">
    <source>
        <dbReference type="ARBA" id="ARBA00022989"/>
    </source>
</evidence>
<feature type="transmembrane region" description="Helical" evidence="6">
    <location>
        <begin position="214"/>
        <end position="236"/>
    </location>
</feature>
<feature type="transmembrane region" description="Helical" evidence="6">
    <location>
        <begin position="15"/>
        <end position="34"/>
    </location>
</feature>
<dbReference type="EMBL" id="QPJK01000007">
    <property type="protein sequence ID" value="RCW68771.1"/>
    <property type="molecule type" value="Genomic_DNA"/>
</dbReference>
<sequence>MNAAMHSSPSPMQRWLPWAAFALLAVFPLLAPLLGLDYYINFVRRALVFALAAASLNFILGYGGLVALGHMGFVGVGAYTLVALADAGQTSAWLMWPAAMGVAGGAAALIGLVALRTRGVYFIMITLAFAQMLYFVAVALRAYGGDDGYNLMERPQFGLGLDSTHEPTFYWVVLALCVAVMLLLNRATTSRFGHALMGIRDNETRMQAMGFPVFRLRLAAFALAGALAGLAGALLVSHNSFVSPQIMHWTQSATLVVMVVIGGVGRRWGGPVGAAVWIGLEEVVKLHTEYWHLPLGVLLIAIVFLAPKGLASLLERRQPKAAALHPREALP</sequence>
<feature type="transmembrane region" description="Helical" evidence="6">
    <location>
        <begin position="122"/>
        <end position="143"/>
    </location>
</feature>
<dbReference type="AlphaFoldDB" id="A0A368XL70"/>
<dbReference type="InterPro" id="IPR043428">
    <property type="entry name" value="LivM-like"/>
</dbReference>
<evidence type="ECO:0000256" key="1">
    <source>
        <dbReference type="ARBA" id="ARBA00004651"/>
    </source>
</evidence>
<name>A0A368XL70_9BURK</name>
<gene>
    <name evidence="7" type="ORF">DES41_107293</name>
</gene>
<keyword evidence="8" id="KW-1185">Reference proteome</keyword>
<protein>
    <submittedName>
        <fullName evidence="7">Amino acid/amide ABC transporter membrane protein 2 (HAAT family)</fullName>
    </submittedName>
</protein>
<keyword evidence="4 6" id="KW-1133">Transmembrane helix</keyword>
<evidence type="ECO:0000256" key="2">
    <source>
        <dbReference type="ARBA" id="ARBA00022475"/>
    </source>
</evidence>
<organism evidence="7 8">
    <name type="scientific">Pseudorhodoferax soli</name>
    <dbReference type="NCBI Taxonomy" id="545864"/>
    <lineage>
        <taxon>Bacteria</taxon>
        <taxon>Pseudomonadati</taxon>
        <taxon>Pseudomonadota</taxon>
        <taxon>Betaproteobacteria</taxon>
        <taxon>Burkholderiales</taxon>
        <taxon>Comamonadaceae</taxon>
    </lineage>
</organism>
<evidence type="ECO:0000313" key="7">
    <source>
        <dbReference type="EMBL" id="RCW68771.1"/>
    </source>
</evidence>
<evidence type="ECO:0000256" key="3">
    <source>
        <dbReference type="ARBA" id="ARBA00022692"/>
    </source>
</evidence>
<dbReference type="CDD" id="cd06581">
    <property type="entry name" value="TM_PBP1_LivM_like"/>
    <property type="match status" value="1"/>
</dbReference>
<dbReference type="GO" id="GO:0015658">
    <property type="term" value="F:branched-chain amino acid transmembrane transporter activity"/>
    <property type="evidence" value="ECO:0007669"/>
    <property type="project" value="InterPro"/>
</dbReference>
<evidence type="ECO:0000256" key="5">
    <source>
        <dbReference type="ARBA" id="ARBA00023136"/>
    </source>
</evidence>
<feature type="transmembrane region" description="Helical" evidence="6">
    <location>
        <begin position="290"/>
        <end position="310"/>
    </location>
</feature>
<comment type="subcellular location">
    <subcellularLocation>
        <location evidence="1">Cell membrane</location>
        <topology evidence="1">Multi-pass membrane protein</topology>
    </subcellularLocation>
</comment>
<dbReference type="GO" id="GO:0005886">
    <property type="term" value="C:plasma membrane"/>
    <property type="evidence" value="ECO:0007669"/>
    <property type="project" value="UniProtKB-SubCell"/>
</dbReference>
<reference evidence="7 8" key="1">
    <citation type="submission" date="2018-07" db="EMBL/GenBank/DDBJ databases">
        <title>Genomic Encyclopedia of Type Strains, Phase IV (KMG-IV): sequencing the most valuable type-strain genomes for metagenomic binning, comparative biology and taxonomic classification.</title>
        <authorList>
            <person name="Goeker M."/>
        </authorList>
    </citation>
    <scope>NUCLEOTIDE SEQUENCE [LARGE SCALE GENOMIC DNA]</scope>
    <source>
        <strain evidence="7 8">DSM 21634</strain>
    </source>
</reference>
<dbReference type="PANTHER" id="PTHR30482">
    <property type="entry name" value="HIGH-AFFINITY BRANCHED-CHAIN AMINO ACID TRANSPORT SYSTEM PERMEASE"/>
    <property type="match status" value="1"/>
</dbReference>
<dbReference type="Proteomes" id="UP000252884">
    <property type="component" value="Unassembled WGS sequence"/>
</dbReference>
<keyword evidence="3 6" id="KW-0812">Transmembrane</keyword>
<evidence type="ECO:0000313" key="8">
    <source>
        <dbReference type="Proteomes" id="UP000252884"/>
    </source>
</evidence>